<evidence type="ECO:0000313" key="4">
    <source>
        <dbReference type="Proteomes" id="UP000663846"/>
    </source>
</evidence>
<organism evidence="3 4">
    <name type="scientific">Rhizoctonia solani</name>
    <dbReference type="NCBI Taxonomy" id="456999"/>
    <lineage>
        <taxon>Eukaryota</taxon>
        <taxon>Fungi</taxon>
        <taxon>Dikarya</taxon>
        <taxon>Basidiomycota</taxon>
        <taxon>Agaricomycotina</taxon>
        <taxon>Agaricomycetes</taxon>
        <taxon>Cantharellales</taxon>
        <taxon>Ceratobasidiaceae</taxon>
        <taxon>Rhizoctonia</taxon>
    </lineage>
</organism>
<feature type="coiled-coil region" evidence="1">
    <location>
        <begin position="220"/>
        <end position="290"/>
    </location>
</feature>
<sequence length="325" mass="36648">MNGIGAPQRPILIALFGATGVGKSTFANDASGGDLGVGRGLNSRTRTVQKSPTFQIDGRSVVLLDTPGFDDEEISDVGTLKQIAGYLSSNYGQGQILSGIIYLHRITDNRMGGANARTFNLFRKMCGTETLRNVIIATNMWSNPPTDVQEMREQQLQNNFFREALDGGARMFRRDAQGRESAHRILRQLVGQAPLPLRIDVETVVEKKALHETDAGKAVEVRLLERINRQEEAIKEARRELEQAHLDEARNAANLQEEVEREQREMDELKAQIDSLRQGMEEERREYRRRLEDEGPKFAEVQGRRRGFRGKVKEFLGLGPKKKAY</sequence>
<dbReference type="InterPro" id="IPR027417">
    <property type="entry name" value="P-loop_NTPase"/>
</dbReference>
<comment type="caution">
    <text evidence="3">The sequence shown here is derived from an EMBL/GenBank/DDBJ whole genome shotgun (WGS) entry which is preliminary data.</text>
</comment>
<dbReference type="CDD" id="cd00882">
    <property type="entry name" value="Ras_like_GTPase"/>
    <property type="match status" value="1"/>
</dbReference>
<feature type="domain" description="G" evidence="2">
    <location>
        <begin position="13"/>
        <end position="70"/>
    </location>
</feature>
<dbReference type="GO" id="GO:0005525">
    <property type="term" value="F:GTP binding"/>
    <property type="evidence" value="ECO:0007669"/>
    <property type="project" value="InterPro"/>
</dbReference>
<evidence type="ECO:0000313" key="3">
    <source>
        <dbReference type="EMBL" id="CAE6352818.1"/>
    </source>
</evidence>
<protein>
    <recommendedName>
        <fullName evidence="2">G domain-containing protein</fullName>
    </recommendedName>
</protein>
<dbReference type="Proteomes" id="UP000663846">
    <property type="component" value="Unassembled WGS sequence"/>
</dbReference>
<dbReference type="InterPro" id="IPR006073">
    <property type="entry name" value="GTP-bd"/>
</dbReference>
<dbReference type="EMBL" id="CAJMWS010000065">
    <property type="protein sequence ID" value="CAE6352818.1"/>
    <property type="molecule type" value="Genomic_DNA"/>
</dbReference>
<dbReference type="AlphaFoldDB" id="A0A8H2ZYM4"/>
<proteinExistence type="predicted"/>
<accession>A0A8H2ZYM4</accession>
<dbReference type="Pfam" id="PF01926">
    <property type="entry name" value="MMR_HSR1"/>
    <property type="match status" value="1"/>
</dbReference>
<dbReference type="Gene3D" id="3.40.50.300">
    <property type="entry name" value="P-loop containing nucleotide triphosphate hydrolases"/>
    <property type="match status" value="1"/>
</dbReference>
<gene>
    <name evidence="3" type="ORF">RDB_LOCUS12391</name>
</gene>
<dbReference type="SUPFAM" id="SSF52540">
    <property type="entry name" value="P-loop containing nucleoside triphosphate hydrolases"/>
    <property type="match status" value="1"/>
</dbReference>
<evidence type="ECO:0000256" key="1">
    <source>
        <dbReference type="SAM" id="Coils"/>
    </source>
</evidence>
<reference evidence="3" key="1">
    <citation type="submission" date="2021-01" db="EMBL/GenBank/DDBJ databases">
        <authorList>
            <person name="Kaushik A."/>
        </authorList>
    </citation>
    <scope>NUCLEOTIDE SEQUENCE</scope>
    <source>
        <strain evidence="3">AG1-1C</strain>
    </source>
</reference>
<keyword evidence="1" id="KW-0175">Coiled coil</keyword>
<name>A0A8H2ZYM4_9AGAM</name>
<evidence type="ECO:0000259" key="2">
    <source>
        <dbReference type="Pfam" id="PF01926"/>
    </source>
</evidence>